<evidence type="ECO:0000313" key="3">
    <source>
        <dbReference type="Proteomes" id="UP000235786"/>
    </source>
</evidence>
<reference evidence="2" key="1">
    <citation type="submission" date="2016-04" db="EMBL/GenBank/DDBJ databases">
        <title>A degradative enzymes factory behind the ericoid mycorrhizal symbiosis.</title>
        <authorList>
            <consortium name="DOE Joint Genome Institute"/>
            <person name="Martino E."/>
            <person name="Morin E."/>
            <person name="Grelet G."/>
            <person name="Kuo A."/>
            <person name="Kohler A."/>
            <person name="Daghino S."/>
            <person name="Barry K."/>
            <person name="Choi C."/>
            <person name="Cichocki N."/>
            <person name="Clum A."/>
            <person name="Copeland A."/>
            <person name="Hainaut M."/>
            <person name="Haridas S."/>
            <person name="Labutti K."/>
            <person name="Lindquist E."/>
            <person name="Lipzen A."/>
            <person name="Khouja H.-R."/>
            <person name="Murat C."/>
            <person name="Ohm R."/>
            <person name="Olson A."/>
            <person name="Spatafora J."/>
            <person name="Veneault-Fourrey C."/>
            <person name="Henrissat B."/>
            <person name="Grigoriev I."/>
            <person name="Martin F."/>
            <person name="Perotto S."/>
        </authorList>
    </citation>
    <scope>NUCLEOTIDE SEQUENCE [LARGE SCALE GENOMIC DNA]</scope>
    <source>
        <strain evidence="2">F</strain>
    </source>
</reference>
<keyword evidence="3" id="KW-1185">Reference proteome</keyword>
<accession>A0A2J6RQ73</accession>
<gene>
    <name evidence="2" type="ORF">L207DRAFT_633641</name>
</gene>
<evidence type="ECO:0000313" key="2">
    <source>
        <dbReference type="EMBL" id="PMD40661.1"/>
    </source>
</evidence>
<dbReference type="OrthoDB" id="3526558at2759"/>
<dbReference type="AlphaFoldDB" id="A0A2J6RQ73"/>
<name>A0A2J6RQ73_HYAVF</name>
<keyword evidence="1" id="KW-0732">Signal</keyword>
<sequence>MFLKWIISALAISARTAALVQGIEGQSEPIDAFVPRQLGYCNDLCAHLVDGEGKAVKLDFESHCSSFLRTTVATTVVNVVSTSTITAFANIGPHSLVKLDRRQYFTPSSTFFYRQWFTPLSTSFYTSTYNPSPTPTPIPTPTAVSNLVQTGTEGKFTVFPSYIPETVPLHWPGCADRKHPNKVNQSLFTKQFSSVCSCRGIMPTTTTMPTATSTMIEATQTISPFKLKARLHNGTALYINLNIDKSRPRKNRFVKDVGFSDSAKDAQLFSLTPDGRLESEEGATLGWQNDHTADERINGKLLFLDKAFVAKADNLIFPRFYIQPEGKAGKWVYKLLLEKSQGWFIWMVTLRSHNVAVPDERILMLRDEKQICDIERLFEVTAEKLRLFVELAS</sequence>
<dbReference type="Proteomes" id="UP000235786">
    <property type="component" value="Unassembled WGS sequence"/>
</dbReference>
<proteinExistence type="predicted"/>
<dbReference type="EMBL" id="KZ613945">
    <property type="protein sequence ID" value="PMD40661.1"/>
    <property type="molecule type" value="Genomic_DNA"/>
</dbReference>
<protein>
    <submittedName>
        <fullName evidence="2">Uncharacterized protein</fullName>
    </submittedName>
</protein>
<evidence type="ECO:0000256" key="1">
    <source>
        <dbReference type="SAM" id="SignalP"/>
    </source>
</evidence>
<organism evidence="2 3">
    <name type="scientific">Hyaloscypha variabilis (strain UAMH 11265 / GT02V1 / F)</name>
    <name type="common">Meliniomyces variabilis</name>
    <dbReference type="NCBI Taxonomy" id="1149755"/>
    <lineage>
        <taxon>Eukaryota</taxon>
        <taxon>Fungi</taxon>
        <taxon>Dikarya</taxon>
        <taxon>Ascomycota</taxon>
        <taxon>Pezizomycotina</taxon>
        <taxon>Leotiomycetes</taxon>
        <taxon>Helotiales</taxon>
        <taxon>Hyaloscyphaceae</taxon>
        <taxon>Hyaloscypha</taxon>
        <taxon>Hyaloscypha variabilis</taxon>
    </lineage>
</organism>
<feature type="signal peptide" evidence="1">
    <location>
        <begin position="1"/>
        <end position="22"/>
    </location>
</feature>
<feature type="chain" id="PRO_5014362470" evidence="1">
    <location>
        <begin position="23"/>
        <end position="393"/>
    </location>
</feature>